<dbReference type="SUPFAM" id="SSF51338">
    <property type="entry name" value="Composite domain of metallo-dependent hydrolases"/>
    <property type="match status" value="1"/>
</dbReference>
<feature type="binding site" evidence="6">
    <location>
        <position position="313"/>
    </location>
    <ligand>
        <name>substrate</name>
    </ligand>
</feature>
<comment type="caution">
    <text evidence="6">Lacks conserved residue(s) required for the propagation of feature annotation.</text>
</comment>
<evidence type="ECO:0000256" key="5">
    <source>
        <dbReference type="ARBA" id="ARBA00022975"/>
    </source>
</evidence>
<dbReference type="InterPro" id="IPR006680">
    <property type="entry name" value="Amidohydro-rel"/>
</dbReference>
<dbReference type="SUPFAM" id="SSF51556">
    <property type="entry name" value="Metallo-dependent hydrolases"/>
    <property type="match status" value="1"/>
</dbReference>
<feature type="binding site" evidence="6">
    <location>
        <position position="156"/>
    </location>
    <ligand>
        <name>Zn(2+)</name>
        <dbReference type="ChEBI" id="CHEBI:29105"/>
        <label>2</label>
    </ligand>
</feature>
<keyword evidence="6" id="KW-0862">Zinc</keyword>
<comment type="cofactor">
    <cofactor evidence="6">
        <name>Zn(2+)</name>
        <dbReference type="ChEBI" id="CHEBI:29105"/>
    </cofactor>
    <text evidence="6">Binds 2 Zn(2+) ions per subunit.</text>
</comment>
<name>C4G7X1_9FIRM</name>
<feature type="binding site" evidence="6">
    <location>
        <position position="282"/>
    </location>
    <ligand>
        <name>substrate</name>
    </ligand>
</feature>
<feature type="binding site" evidence="6">
    <location>
        <position position="183"/>
    </location>
    <ligand>
        <name>Zn(2+)</name>
        <dbReference type="ChEBI" id="CHEBI:29105"/>
        <label>2</label>
    </ligand>
</feature>
<feature type="active site" evidence="6">
    <location>
        <position position="309"/>
    </location>
</feature>
<dbReference type="HAMAP" id="MF_00220_B">
    <property type="entry name" value="PyrC_classI_B"/>
    <property type="match status" value="1"/>
</dbReference>
<dbReference type="NCBIfam" id="TIGR00857">
    <property type="entry name" value="pyrC_multi"/>
    <property type="match status" value="1"/>
</dbReference>
<evidence type="ECO:0000256" key="6">
    <source>
        <dbReference type="HAMAP-Rule" id="MF_00220"/>
    </source>
</evidence>
<dbReference type="PANTHER" id="PTHR43668:SF2">
    <property type="entry name" value="ALLANTOINASE"/>
    <property type="match status" value="1"/>
</dbReference>
<dbReference type="InterPro" id="IPR050138">
    <property type="entry name" value="DHOase/Allantoinase_Hydrolase"/>
</dbReference>
<dbReference type="PANTHER" id="PTHR43668">
    <property type="entry name" value="ALLANTOINASE"/>
    <property type="match status" value="1"/>
</dbReference>
<dbReference type="GO" id="GO:0005737">
    <property type="term" value="C:cytoplasm"/>
    <property type="evidence" value="ECO:0007669"/>
    <property type="project" value="TreeGrafter"/>
</dbReference>
<dbReference type="STRING" id="626523.GCWU000342_00108"/>
<dbReference type="EC" id="3.5.2.3" evidence="6"/>
<comment type="caution">
    <text evidence="8">The sequence shown here is derived from an EMBL/GenBank/DDBJ whole genome shotgun (WGS) entry which is preliminary data.</text>
</comment>
<organism evidence="8 9">
    <name type="scientific">Shuttleworthella satelles DSM 14600</name>
    <dbReference type="NCBI Taxonomy" id="626523"/>
    <lineage>
        <taxon>Bacteria</taxon>
        <taxon>Bacillati</taxon>
        <taxon>Bacillota</taxon>
        <taxon>Clostridia</taxon>
        <taxon>Lachnospirales</taxon>
        <taxon>Lachnospiraceae</taxon>
        <taxon>Shuttleworthella</taxon>
    </lineage>
</organism>
<sequence>MKLLRYGHLMDPASGLDDERDLVIDDQGRIAEIAPVGSLFYEDMDFDEIIDLEGKLVAPGFVDVHVHFRDPGLTYKEDIVTGAAAAAAGGYTTVICMANTSPSVDSVAVLEELIEREEKLPIHVLQTANVTKGMRGQELVDFAALYGAGAVGFTDDGIPIADEKLLREALIQAKMFDVPISLHEENPALIGSQGVNAGPVARELGLEGASDEAEYVLVARDVMLNRKVGAKLDIQHISSKVTVDILRQAKREGICVYGEVTPQHLAATEELVRDRGALARVNPPLRTEEDRRGLIEGLRDGTIDMIATDHAPHAREEKELPIAQAPSGMIGLETAFALVNTYAVREGGVPLMTVLRALTVNPARLYGLEAGQIAVGKPADLVVLDPDETWEITDNFRSKARNSPFIGWKVTGRVKMTICGGELVG</sequence>
<dbReference type="InterPro" id="IPR004722">
    <property type="entry name" value="DHOase"/>
</dbReference>
<dbReference type="InterPro" id="IPR002195">
    <property type="entry name" value="Dihydroorotase_CS"/>
</dbReference>
<dbReference type="UniPathway" id="UPA00070">
    <property type="reaction ID" value="UER00117"/>
</dbReference>
<dbReference type="AlphaFoldDB" id="C4G7X1"/>
<dbReference type="Proteomes" id="UP000003494">
    <property type="component" value="Unassembled WGS sequence"/>
</dbReference>
<protein>
    <recommendedName>
        <fullName evidence="6">Dihydroorotase</fullName>
        <shortName evidence="6">DHOase</shortName>
        <ecNumber evidence="6">3.5.2.3</ecNumber>
    </recommendedName>
</protein>
<keyword evidence="5 6" id="KW-0665">Pyrimidine biosynthesis</keyword>
<dbReference type="GO" id="GO:0004151">
    <property type="term" value="F:dihydroorotase activity"/>
    <property type="evidence" value="ECO:0007669"/>
    <property type="project" value="UniProtKB-UniRule"/>
</dbReference>
<evidence type="ECO:0000259" key="7">
    <source>
        <dbReference type="Pfam" id="PF01979"/>
    </source>
</evidence>
<keyword evidence="9" id="KW-1185">Reference proteome</keyword>
<dbReference type="InterPro" id="IPR032466">
    <property type="entry name" value="Metal_Hydrolase"/>
</dbReference>
<dbReference type="PROSITE" id="PS00483">
    <property type="entry name" value="DIHYDROOROTASE_2"/>
    <property type="match status" value="1"/>
</dbReference>
<evidence type="ECO:0000256" key="3">
    <source>
        <dbReference type="ARBA" id="ARBA00022723"/>
    </source>
</evidence>
<evidence type="ECO:0000256" key="1">
    <source>
        <dbReference type="ARBA" id="ARBA00002368"/>
    </source>
</evidence>
<feature type="binding site" evidence="6">
    <location>
        <position position="65"/>
    </location>
    <ligand>
        <name>Zn(2+)</name>
        <dbReference type="ChEBI" id="CHEBI:29105"/>
        <label>1</label>
    </ligand>
</feature>
<dbReference type="Gene3D" id="2.30.40.10">
    <property type="entry name" value="Urease, subunit C, domain 1"/>
    <property type="match status" value="1"/>
</dbReference>
<dbReference type="Gene3D" id="3.20.20.140">
    <property type="entry name" value="Metal-dependent hydrolases"/>
    <property type="match status" value="1"/>
</dbReference>
<feature type="binding site" evidence="6">
    <location>
        <position position="309"/>
    </location>
    <ligand>
        <name>Zn(2+)</name>
        <dbReference type="ChEBI" id="CHEBI:29105"/>
        <label>1</label>
    </ligand>
</feature>
<gene>
    <name evidence="6" type="primary">pyrC</name>
    <name evidence="8" type="ORF">GCWU000342_00108</name>
</gene>
<dbReference type="GO" id="GO:0006145">
    <property type="term" value="P:purine nucleobase catabolic process"/>
    <property type="evidence" value="ECO:0007669"/>
    <property type="project" value="TreeGrafter"/>
</dbReference>
<keyword evidence="4 6" id="KW-0378">Hydrolase</keyword>
<evidence type="ECO:0000313" key="9">
    <source>
        <dbReference type="Proteomes" id="UP000003494"/>
    </source>
</evidence>
<feature type="domain" description="Amidohydrolase-related" evidence="7">
    <location>
        <begin position="57"/>
        <end position="424"/>
    </location>
</feature>
<dbReference type="PROSITE" id="PS00482">
    <property type="entry name" value="DIHYDROOROTASE_1"/>
    <property type="match status" value="1"/>
</dbReference>
<dbReference type="RefSeq" id="WP_006905155.1">
    <property type="nucleotide sequence ID" value="NZ_GG665866.1"/>
</dbReference>
<feature type="binding site" evidence="6">
    <location>
        <position position="156"/>
    </location>
    <ligand>
        <name>Zn(2+)</name>
        <dbReference type="ChEBI" id="CHEBI:29105"/>
        <label>1</label>
    </ligand>
</feature>
<accession>C4G7X1</accession>
<feature type="binding site" evidence="6">
    <location>
        <begin position="67"/>
        <end position="69"/>
    </location>
    <ligand>
        <name>substrate</name>
    </ligand>
</feature>
<dbReference type="GO" id="GO:0008270">
    <property type="term" value="F:zinc ion binding"/>
    <property type="evidence" value="ECO:0007669"/>
    <property type="project" value="UniProtKB-UniRule"/>
</dbReference>
<comment type="similarity">
    <text evidence="2 6">Belongs to the metallo-dependent hydrolases superfamily. DHOase family. Class I DHOase subfamily.</text>
</comment>
<dbReference type="eggNOG" id="COG0044">
    <property type="taxonomic scope" value="Bacteria"/>
</dbReference>
<evidence type="ECO:0000313" key="8">
    <source>
        <dbReference type="EMBL" id="EEP28767.1"/>
    </source>
</evidence>
<comment type="catalytic activity">
    <reaction evidence="6">
        <text>(S)-dihydroorotate + H2O = N-carbamoyl-L-aspartate + H(+)</text>
        <dbReference type="Rhea" id="RHEA:24296"/>
        <dbReference type="ChEBI" id="CHEBI:15377"/>
        <dbReference type="ChEBI" id="CHEBI:15378"/>
        <dbReference type="ChEBI" id="CHEBI:30864"/>
        <dbReference type="ChEBI" id="CHEBI:32814"/>
        <dbReference type="EC" id="3.5.2.3"/>
    </reaction>
</comment>
<dbReference type="CDD" id="cd01317">
    <property type="entry name" value="DHOase_IIa"/>
    <property type="match status" value="1"/>
</dbReference>
<dbReference type="HOGENOM" id="CLU_015572_1_0_9"/>
<comment type="function">
    <text evidence="1 6">Catalyzes the reversible cyclization of carbamoyl aspartate to dihydroorotate.</text>
</comment>
<feature type="binding site" evidence="6">
    <location>
        <position position="99"/>
    </location>
    <ligand>
        <name>substrate</name>
    </ligand>
</feature>
<evidence type="ECO:0000256" key="2">
    <source>
        <dbReference type="ARBA" id="ARBA00010286"/>
    </source>
</evidence>
<dbReference type="Pfam" id="PF01979">
    <property type="entry name" value="Amidohydro_1"/>
    <property type="match status" value="1"/>
</dbReference>
<proteinExistence type="inferred from homology"/>
<dbReference type="EMBL" id="ACIP02000001">
    <property type="protein sequence ID" value="EEP28767.1"/>
    <property type="molecule type" value="Genomic_DNA"/>
</dbReference>
<dbReference type="GO" id="GO:0044205">
    <property type="term" value="P:'de novo' UMP biosynthetic process"/>
    <property type="evidence" value="ECO:0007669"/>
    <property type="project" value="UniProtKB-UniRule"/>
</dbReference>
<comment type="pathway">
    <text evidence="6">Pyrimidine metabolism; UMP biosynthesis via de novo pathway; (S)-dihydroorotate from bicarbonate: step 3/3.</text>
</comment>
<keyword evidence="3 6" id="KW-0479">Metal-binding</keyword>
<feature type="binding site" evidence="6">
    <location>
        <position position="67"/>
    </location>
    <ligand>
        <name>Zn(2+)</name>
        <dbReference type="ChEBI" id="CHEBI:29105"/>
        <label>1</label>
    </ligand>
</feature>
<reference evidence="8" key="1">
    <citation type="submission" date="2009-04" db="EMBL/GenBank/DDBJ databases">
        <authorList>
            <person name="Weinstock G."/>
            <person name="Sodergren E."/>
            <person name="Clifton S."/>
            <person name="Fulton L."/>
            <person name="Fulton B."/>
            <person name="Courtney L."/>
            <person name="Fronick C."/>
            <person name="Harrison M."/>
            <person name="Strong C."/>
            <person name="Farmer C."/>
            <person name="Delahaunty K."/>
            <person name="Markovic C."/>
            <person name="Hall O."/>
            <person name="Minx P."/>
            <person name="Tomlinson C."/>
            <person name="Mitreva M."/>
            <person name="Nelson J."/>
            <person name="Hou S."/>
            <person name="Wollam A."/>
            <person name="Pepin K.H."/>
            <person name="Johnson M."/>
            <person name="Bhonagiri V."/>
            <person name="Nash W.E."/>
            <person name="Warren W."/>
            <person name="Chinwalla A."/>
            <person name="Mardis E.R."/>
            <person name="Wilson R.K."/>
        </authorList>
    </citation>
    <scope>NUCLEOTIDE SEQUENCE [LARGE SCALE GENOMIC DNA]</scope>
    <source>
        <strain evidence="8">DSM 14600</strain>
    </source>
</reference>
<dbReference type="GO" id="GO:0004038">
    <property type="term" value="F:allantoinase activity"/>
    <property type="evidence" value="ECO:0007669"/>
    <property type="project" value="TreeGrafter"/>
</dbReference>
<evidence type="ECO:0000256" key="4">
    <source>
        <dbReference type="ARBA" id="ARBA00022801"/>
    </source>
</evidence>
<dbReference type="InterPro" id="IPR011059">
    <property type="entry name" value="Metal-dep_hydrolase_composite"/>
</dbReference>
<feature type="binding site" evidence="6">
    <location>
        <position position="236"/>
    </location>
    <ligand>
        <name>Zn(2+)</name>
        <dbReference type="ChEBI" id="CHEBI:29105"/>
        <label>2</label>
    </ligand>
</feature>